<evidence type="ECO:0000313" key="3">
    <source>
        <dbReference type="EMBL" id="PWN20014.1"/>
    </source>
</evidence>
<feature type="compositionally biased region" description="Basic and acidic residues" evidence="1">
    <location>
        <begin position="141"/>
        <end position="153"/>
    </location>
</feature>
<feature type="compositionally biased region" description="Low complexity" evidence="1">
    <location>
        <begin position="210"/>
        <end position="220"/>
    </location>
</feature>
<organism evidence="3 4">
    <name type="scientific">Pseudomicrostroma glucosiphilum</name>
    <dbReference type="NCBI Taxonomy" id="1684307"/>
    <lineage>
        <taxon>Eukaryota</taxon>
        <taxon>Fungi</taxon>
        <taxon>Dikarya</taxon>
        <taxon>Basidiomycota</taxon>
        <taxon>Ustilaginomycotina</taxon>
        <taxon>Exobasidiomycetes</taxon>
        <taxon>Microstromatales</taxon>
        <taxon>Microstromatales incertae sedis</taxon>
        <taxon>Pseudomicrostroma</taxon>
    </lineage>
</organism>
<dbReference type="RefSeq" id="XP_025347174.1">
    <property type="nucleotide sequence ID" value="XM_025489782.1"/>
</dbReference>
<feature type="compositionally biased region" description="Polar residues" evidence="1">
    <location>
        <begin position="73"/>
        <end position="84"/>
    </location>
</feature>
<feature type="compositionally biased region" description="Polar residues" evidence="1">
    <location>
        <begin position="265"/>
        <end position="288"/>
    </location>
</feature>
<gene>
    <name evidence="3" type="ORF">BCV69DRAFT_216247</name>
</gene>
<feature type="compositionally biased region" description="Polar residues" evidence="1">
    <location>
        <begin position="784"/>
        <end position="794"/>
    </location>
</feature>
<feature type="compositionally biased region" description="Acidic residues" evidence="1">
    <location>
        <begin position="634"/>
        <end position="656"/>
    </location>
</feature>
<dbReference type="Proteomes" id="UP000245942">
    <property type="component" value="Unassembled WGS sequence"/>
</dbReference>
<feature type="region of interest" description="Disordered" evidence="1">
    <location>
        <begin position="210"/>
        <end position="417"/>
    </location>
</feature>
<feature type="region of interest" description="Disordered" evidence="1">
    <location>
        <begin position="483"/>
        <end position="915"/>
    </location>
</feature>
<feature type="compositionally biased region" description="Low complexity" evidence="1">
    <location>
        <begin position="746"/>
        <end position="755"/>
    </location>
</feature>
<feature type="compositionally biased region" description="Polar residues" evidence="1">
    <location>
        <begin position="161"/>
        <end position="178"/>
    </location>
</feature>
<evidence type="ECO:0000256" key="1">
    <source>
        <dbReference type="SAM" id="MobiDB-lite"/>
    </source>
</evidence>
<feature type="compositionally biased region" description="Low complexity" evidence="1">
    <location>
        <begin position="93"/>
        <end position="105"/>
    </location>
</feature>
<protein>
    <submittedName>
        <fullName evidence="3">Uncharacterized protein</fullName>
    </submittedName>
</protein>
<dbReference type="AlphaFoldDB" id="A0A316U5A1"/>
<evidence type="ECO:0000313" key="4">
    <source>
        <dbReference type="Proteomes" id="UP000245942"/>
    </source>
</evidence>
<feature type="compositionally biased region" description="Polar residues" evidence="1">
    <location>
        <begin position="107"/>
        <end position="116"/>
    </location>
</feature>
<feature type="compositionally biased region" description="Low complexity" evidence="1">
    <location>
        <begin position="1"/>
        <end position="28"/>
    </location>
</feature>
<feature type="compositionally biased region" description="Low complexity" evidence="1">
    <location>
        <begin position="499"/>
        <end position="518"/>
    </location>
</feature>
<keyword evidence="2" id="KW-1133">Transmembrane helix</keyword>
<feature type="compositionally biased region" description="Low complexity" evidence="1">
    <location>
        <begin position="819"/>
        <end position="843"/>
    </location>
</feature>
<evidence type="ECO:0000256" key="2">
    <source>
        <dbReference type="SAM" id="Phobius"/>
    </source>
</evidence>
<keyword evidence="2" id="KW-0472">Membrane</keyword>
<proteinExistence type="predicted"/>
<feature type="compositionally biased region" description="Acidic residues" evidence="1">
    <location>
        <begin position="55"/>
        <end position="67"/>
    </location>
</feature>
<dbReference type="GeneID" id="37011516"/>
<sequence length="1234" mass="132711">MAASGSPLFSASSSSSPSSSVPSSPSFSRQVVRTSAPSNGTTPRDRWMGRRGMVEADDFDFDEDEEEDRIKSFTKNTPPASPSRSHIEEQWKGSEASGSSSAAAEVRQNSISNRSPTLEGPASASSARRNRPRSSPFSSPRKREATYESREARLAGLATSPDIQPSPRASAQYRSTQRSAKRAGGSACPDDCRCSDREIEMGRCACALGSASASGSSSRDSSPDVGEESRTLGGQVRMNWQRGERTPALSTARTLPSLERVSAQAVGSYSTARRPRPSNNLAASTSEAESVDAGASHSYSRVSAAGRPSLKATLARQSRAERLYPNQTGGANIRTAPFSLSTLEDEDEETDARRKRRREERDRLIRQRIEEKRKSRDQQELGLGLSPSTTIRVQADGADDSREGSQADARRERTLEEDVTRIRTLSRPPSSNSIAAFAAKVSPSRINLRRAPPLASSDGAIEQDVLQESIKLTPSKTLKEVLSQESALEEARNPTGRTSRAPSIASSSGFSFSPQRMSVEVPPSSPSTPGSSPRRLAHRRTGGGEGDVVSVAANLPANDPMEARQRLRSAFRSPIIGSPGSPHLVQEELSTSAPGAGNSRDAFNVSNSRKSVRFSPEAEFVEAQRMDSSMSSANDEDAQAEEEDSSEDEESVDDDANDRGEQTTELQDAQHADQSPIAVDASVIKPSARASAPTSSPGLVNTPIRLPPGAFGSPFALGRLPREDRENQPSFSVFTLRPHAKRIDQSGRQSPSSTPTRPPADNTLLPETPMPPGGLRVLKGKLLSSANATRLSPTPRTPFAVLQRQSASQVTGERGLPPSYSAIAASSPASSSFSMSRSNSVESGLDQLSLQQPIGEEGERSNQTDLDADGSAQPRQSTPPPSQAPLSPSLSLPRPLPLVTTKKSDAQSKRDSLADAVPWTHIEELRGIASPPDSRAATPLHNLDTDRIAESEGQPGGGEEDSIRVTLAKVVSALASPPKISPPLLPDEGATAGLPDLSIATKAQQAEEVVDASTLATRRLLLQVKLEDERARERRASRALVDHKQTGRLRSAQAELFSRIASLGVGQVWTSEAGNGSRAPAPLFSPSRIRPALFWLSVQLLILWLALLVMRHGADHLHRTVYYDPLYAHLYEVDTRGHLRYGTTSRSSWMWELLKSRGTRWLVASTSHPHHASSMSTPDSKTSLAQDWHSWPALFASLQHFPHWLALNLLTVEAAGATGAPSSSYTHVSHFVPV</sequence>
<feature type="compositionally biased region" description="Low complexity" evidence="1">
    <location>
        <begin position="686"/>
        <end position="697"/>
    </location>
</feature>
<feature type="transmembrane region" description="Helical" evidence="2">
    <location>
        <begin position="1092"/>
        <end position="1110"/>
    </location>
</feature>
<dbReference type="EMBL" id="KZ819329">
    <property type="protein sequence ID" value="PWN20014.1"/>
    <property type="molecule type" value="Genomic_DNA"/>
</dbReference>
<keyword evidence="4" id="KW-1185">Reference proteome</keyword>
<feature type="region of interest" description="Disordered" evidence="1">
    <location>
        <begin position="1"/>
        <end position="191"/>
    </location>
</feature>
<feature type="compositionally biased region" description="Basic and acidic residues" evidence="1">
    <location>
        <begin position="399"/>
        <end position="417"/>
    </location>
</feature>
<keyword evidence="2" id="KW-0812">Transmembrane</keyword>
<accession>A0A316U5A1</accession>
<name>A0A316U5A1_9BASI</name>
<feature type="compositionally biased region" description="Low complexity" evidence="1">
    <location>
        <begin position="884"/>
        <end position="893"/>
    </location>
</feature>
<feature type="compositionally biased region" description="Polar residues" evidence="1">
    <location>
        <begin position="29"/>
        <end position="42"/>
    </location>
</feature>
<feature type="compositionally biased region" description="Basic and acidic residues" evidence="1">
    <location>
        <begin position="359"/>
        <end position="379"/>
    </location>
</feature>
<feature type="compositionally biased region" description="Basic and acidic residues" evidence="1">
    <location>
        <begin position="43"/>
        <end position="54"/>
    </location>
</feature>
<feature type="compositionally biased region" description="Basic and acidic residues" evidence="1">
    <location>
        <begin position="902"/>
        <end position="913"/>
    </location>
</feature>
<feature type="compositionally biased region" description="Low complexity" evidence="1">
    <location>
        <begin position="121"/>
        <end position="139"/>
    </location>
</feature>
<reference evidence="3 4" key="1">
    <citation type="journal article" date="2018" name="Mol. Biol. Evol.">
        <title>Broad Genomic Sampling Reveals a Smut Pathogenic Ancestry of the Fungal Clade Ustilaginomycotina.</title>
        <authorList>
            <person name="Kijpornyongpan T."/>
            <person name="Mondo S.J."/>
            <person name="Barry K."/>
            <person name="Sandor L."/>
            <person name="Lee J."/>
            <person name="Lipzen A."/>
            <person name="Pangilinan J."/>
            <person name="LaButti K."/>
            <person name="Hainaut M."/>
            <person name="Henrissat B."/>
            <person name="Grigoriev I.V."/>
            <person name="Spatafora J.W."/>
            <person name="Aime M.C."/>
        </authorList>
    </citation>
    <scope>NUCLEOTIDE SEQUENCE [LARGE SCALE GENOMIC DNA]</scope>
    <source>
        <strain evidence="3 4">MCA 4718</strain>
    </source>
</reference>